<dbReference type="SUPFAM" id="SSF53822">
    <property type="entry name" value="Periplasmic binding protein-like I"/>
    <property type="match status" value="1"/>
</dbReference>
<accession>A0AA88YTE7</accession>
<evidence type="ECO:0000256" key="4">
    <source>
        <dbReference type="ARBA" id="ARBA00023136"/>
    </source>
</evidence>
<evidence type="ECO:0000313" key="7">
    <source>
        <dbReference type="Proteomes" id="UP001186944"/>
    </source>
</evidence>
<comment type="subcellular location">
    <subcellularLocation>
        <location evidence="1">Membrane</location>
    </subcellularLocation>
</comment>
<protein>
    <recommendedName>
        <fullName evidence="5">Receptor ligand binding region domain-containing protein</fullName>
    </recommendedName>
</protein>
<proteinExistence type="predicted"/>
<sequence length="407" mass="46306">MHEDVKNAFIWTFGKLNLQSKRELLMAPNPHVMDLKDSFRVSKRVCMEIEAGAKIIFGPSSTTSSSQVQAITNVLGIPHIQFHQDADDVTASISGPTLLPGKHHMTLNLFPSNRKMNQAHRDLVEILEWTSYTVIYDSFDGLIRLQDVLLSTVREDVEVIIRELDKDPKQYGKMFKAMKDSAEYKLIIDCDVSKIETFLSKDLSLVNLDTFRATGANITAFSIVSKDNPLVMRLLGEWKYELFKTESNLSPLSKNKNFVSTEVALMYDAVQVFDRALGNLRKAINVDFDRKLHCNRTDTTWDDGTSLLNYMKTIEFPGMTGKVHFGDFGLRDHFDLDILKLGQEGLEKIGVWTSIGLSAKQRINITKTHVEPVILLANRRLRVVTKTVWRPSSLFACKTQHTFYKVK</sequence>
<dbReference type="Pfam" id="PF01094">
    <property type="entry name" value="ANF_receptor"/>
    <property type="match status" value="1"/>
</dbReference>
<feature type="domain" description="Receptor ligand binding region" evidence="5">
    <location>
        <begin position="30"/>
        <end position="341"/>
    </location>
</feature>
<gene>
    <name evidence="6" type="ORF">FSP39_011923</name>
</gene>
<evidence type="ECO:0000256" key="1">
    <source>
        <dbReference type="ARBA" id="ARBA00004370"/>
    </source>
</evidence>
<reference evidence="6" key="1">
    <citation type="submission" date="2019-08" db="EMBL/GenBank/DDBJ databases">
        <title>The improved chromosome-level genome for the pearl oyster Pinctada fucata martensii using PacBio sequencing and Hi-C.</title>
        <authorList>
            <person name="Zheng Z."/>
        </authorList>
    </citation>
    <scope>NUCLEOTIDE SEQUENCE</scope>
    <source>
        <strain evidence="6">ZZ-2019</strain>
        <tissue evidence="6">Adductor muscle</tissue>
    </source>
</reference>
<keyword evidence="3" id="KW-1133">Transmembrane helix</keyword>
<evidence type="ECO:0000256" key="3">
    <source>
        <dbReference type="ARBA" id="ARBA00022989"/>
    </source>
</evidence>
<evidence type="ECO:0000259" key="5">
    <source>
        <dbReference type="Pfam" id="PF01094"/>
    </source>
</evidence>
<dbReference type="GO" id="GO:0016020">
    <property type="term" value="C:membrane"/>
    <property type="evidence" value="ECO:0007669"/>
    <property type="project" value="UniProtKB-SubCell"/>
</dbReference>
<organism evidence="6 7">
    <name type="scientific">Pinctada imbricata</name>
    <name type="common">Atlantic pearl-oyster</name>
    <name type="synonym">Pinctada martensii</name>
    <dbReference type="NCBI Taxonomy" id="66713"/>
    <lineage>
        <taxon>Eukaryota</taxon>
        <taxon>Metazoa</taxon>
        <taxon>Spiralia</taxon>
        <taxon>Lophotrochozoa</taxon>
        <taxon>Mollusca</taxon>
        <taxon>Bivalvia</taxon>
        <taxon>Autobranchia</taxon>
        <taxon>Pteriomorphia</taxon>
        <taxon>Pterioida</taxon>
        <taxon>Pterioidea</taxon>
        <taxon>Pteriidae</taxon>
        <taxon>Pinctada</taxon>
    </lineage>
</organism>
<dbReference type="Proteomes" id="UP001186944">
    <property type="component" value="Unassembled WGS sequence"/>
</dbReference>
<keyword evidence="7" id="KW-1185">Reference proteome</keyword>
<dbReference type="AlphaFoldDB" id="A0AA88YTE7"/>
<dbReference type="InterPro" id="IPR028082">
    <property type="entry name" value="Peripla_BP_I"/>
</dbReference>
<keyword evidence="4" id="KW-0472">Membrane</keyword>
<dbReference type="Gene3D" id="3.40.50.2300">
    <property type="match status" value="4"/>
</dbReference>
<comment type="caution">
    <text evidence="6">The sequence shown here is derived from an EMBL/GenBank/DDBJ whole genome shotgun (WGS) entry which is preliminary data.</text>
</comment>
<name>A0AA88YTE7_PINIB</name>
<dbReference type="EMBL" id="VSWD01000004">
    <property type="protein sequence ID" value="KAK3104863.1"/>
    <property type="molecule type" value="Genomic_DNA"/>
</dbReference>
<keyword evidence="2" id="KW-0812">Transmembrane</keyword>
<evidence type="ECO:0000256" key="2">
    <source>
        <dbReference type="ARBA" id="ARBA00022692"/>
    </source>
</evidence>
<evidence type="ECO:0000313" key="6">
    <source>
        <dbReference type="EMBL" id="KAK3104863.1"/>
    </source>
</evidence>
<dbReference type="InterPro" id="IPR001828">
    <property type="entry name" value="ANF_lig-bd_rcpt"/>
</dbReference>